<feature type="region of interest" description="Disordered" evidence="1">
    <location>
        <begin position="119"/>
        <end position="173"/>
    </location>
</feature>
<dbReference type="Proteomes" id="UP000321425">
    <property type="component" value="Unassembled WGS sequence"/>
</dbReference>
<protein>
    <recommendedName>
        <fullName evidence="6">Tetratricopeptide repeat-containing protein</fullName>
    </recommendedName>
</protein>
<proteinExistence type="predicted"/>
<reference evidence="2 5" key="2">
    <citation type="submission" date="2019-07" db="EMBL/GenBank/DDBJ databases">
        <title>Whole genome shotgun sequence of Alkalibacterium putridalgicola NBRC 103243.</title>
        <authorList>
            <person name="Hosoyama A."/>
            <person name="Uohara A."/>
            <person name="Ohji S."/>
            <person name="Ichikawa N."/>
        </authorList>
    </citation>
    <scope>NUCLEOTIDE SEQUENCE [LARGE SCALE GENOMIC DNA]</scope>
    <source>
        <strain evidence="2 5">NBRC 103243</strain>
    </source>
</reference>
<dbReference type="EMBL" id="BJUX01000050">
    <property type="protein sequence ID" value="GEK90339.1"/>
    <property type="molecule type" value="Genomic_DNA"/>
</dbReference>
<organism evidence="3 4">
    <name type="scientific">Alkalibacterium putridalgicola</name>
    <dbReference type="NCBI Taxonomy" id="426703"/>
    <lineage>
        <taxon>Bacteria</taxon>
        <taxon>Bacillati</taxon>
        <taxon>Bacillota</taxon>
        <taxon>Bacilli</taxon>
        <taxon>Lactobacillales</taxon>
        <taxon>Carnobacteriaceae</taxon>
        <taxon>Alkalibacterium</taxon>
    </lineage>
</organism>
<evidence type="ECO:0000313" key="2">
    <source>
        <dbReference type="EMBL" id="GEK90339.1"/>
    </source>
</evidence>
<evidence type="ECO:0000313" key="4">
    <source>
        <dbReference type="Proteomes" id="UP000198548"/>
    </source>
</evidence>
<dbReference type="SUPFAM" id="SSF48452">
    <property type="entry name" value="TPR-like"/>
    <property type="match status" value="1"/>
</dbReference>
<dbReference type="OrthoDB" id="2943910at2"/>
<accession>A0A1H7XR36</accession>
<keyword evidence="5" id="KW-1185">Reference proteome</keyword>
<dbReference type="Proteomes" id="UP000198548">
    <property type="component" value="Unassembled WGS sequence"/>
</dbReference>
<gene>
    <name evidence="2" type="ORF">APU01nite_23780</name>
    <name evidence="3" type="ORF">SAMN04488100_1582</name>
</gene>
<feature type="compositionally biased region" description="Acidic residues" evidence="1">
    <location>
        <begin position="134"/>
        <end position="173"/>
    </location>
</feature>
<dbReference type="EMBL" id="FOBL01000058">
    <property type="protein sequence ID" value="SEM35449.1"/>
    <property type="molecule type" value="Genomic_DNA"/>
</dbReference>
<sequence>MTLALLLVLTTACNDETDELYNNSFQGGLDYIAAEDFIRAEVYFEQALEAHPDDQRTTDMIYQIQHYLKAVEHFDLEQYADSMEELEFVLDTENGSAGMAAKAQDMFDNAQLELEKLTVEAETEADEESKPEVEEAEPEKDIDAEELVEDDVETGTSEEEQSEENVTDESDAEVEQVNMVVAEETEQATESSSTVEEKPEEAAYTFEDFHGYYANFEGEPYNSEMVHLIIITDSKYYDIVIGWGEYAAYDIVDYSVDENSLFIAYDPPETEEIGMELEAGSISYSISENSNSDKELISQYSYTYYPLTEADFINTGLNPAIGELGEF</sequence>
<evidence type="ECO:0008006" key="6">
    <source>
        <dbReference type="Google" id="ProtNLM"/>
    </source>
</evidence>
<dbReference type="RefSeq" id="WP_091490231.1">
    <property type="nucleotide sequence ID" value="NZ_BJUX01000050.1"/>
</dbReference>
<dbReference type="InterPro" id="IPR011990">
    <property type="entry name" value="TPR-like_helical_dom_sf"/>
</dbReference>
<evidence type="ECO:0000313" key="5">
    <source>
        <dbReference type="Proteomes" id="UP000321425"/>
    </source>
</evidence>
<dbReference type="AlphaFoldDB" id="A0A1H7XR36"/>
<name>A0A1H7XR36_9LACT</name>
<reference evidence="3 4" key="1">
    <citation type="submission" date="2016-10" db="EMBL/GenBank/DDBJ databases">
        <authorList>
            <person name="de Groot N.N."/>
        </authorList>
    </citation>
    <scope>NUCLEOTIDE SEQUENCE [LARGE SCALE GENOMIC DNA]</scope>
    <source>
        <strain evidence="3 4">DSM 19182</strain>
    </source>
</reference>
<evidence type="ECO:0000256" key="1">
    <source>
        <dbReference type="SAM" id="MobiDB-lite"/>
    </source>
</evidence>
<evidence type="ECO:0000313" key="3">
    <source>
        <dbReference type="EMBL" id="SEM35449.1"/>
    </source>
</evidence>